<evidence type="ECO:0000256" key="1">
    <source>
        <dbReference type="SAM" id="Coils"/>
    </source>
</evidence>
<comment type="caution">
    <text evidence="2">The sequence shown here is derived from an EMBL/GenBank/DDBJ whole genome shotgun (WGS) entry which is preliminary data.</text>
</comment>
<gene>
    <name evidence="2" type="ORF">DERYTH_LOCUS28601</name>
</gene>
<dbReference type="AlphaFoldDB" id="A0A9N9KGY4"/>
<proteinExistence type="predicted"/>
<organism evidence="2 3">
    <name type="scientific">Dentiscutata erythropus</name>
    <dbReference type="NCBI Taxonomy" id="1348616"/>
    <lineage>
        <taxon>Eukaryota</taxon>
        <taxon>Fungi</taxon>
        <taxon>Fungi incertae sedis</taxon>
        <taxon>Mucoromycota</taxon>
        <taxon>Glomeromycotina</taxon>
        <taxon>Glomeromycetes</taxon>
        <taxon>Diversisporales</taxon>
        <taxon>Gigasporaceae</taxon>
        <taxon>Dentiscutata</taxon>
    </lineage>
</organism>
<feature type="non-terminal residue" evidence="2">
    <location>
        <position position="144"/>
    </location>
</feature>
<reference evidence="2" key="1">
    <citation type="submission" date="2021-06" db="EMBL/GenBank/DDBJ databases">
        <authorList>
            <person name="Kallberg Y."/>
            <person name="Tangrot J."/>
            <person name="Rosling A."/>
        </authorList>
    </citation>
    <scope>NUCLEOTIDE SEQUENCE</scope>
    <source>
        <strain evidence="2">MA453B</strain>
    </source>
</reference>
<dbReference type="EMBL" id="CAJVPY010072440">
    <property type="protein sequence ID" value="CAG8829023.1"/>
    <property type="molecule type" value="Genomic_DNA"/>
</dbReference>
<feature type="non-terminal residue" evidence="2">
    <location>
        <position position="1"/>
    </location>
</feature>
<name>A0A9N9KGY4_9GLOM</name>
<dbReference type="OrthoDB" id="2390613at2759"/>
<protein>
    <submittedName>
        <fullName evidence="2">2260_t:CDS:1</fullName>
    </submittedName>
</protein>
<feature type="coiled-coil region" evidence="1">
    <location>
        <begin position="45"/>
        <end position="140"/>
    </location>
</feature>
<keyword evidence="1" id="KW-0175">Coiled coil</keyword>
<sequence length="144" mass="17254">HIPHIDKIDNYMNITILYKDSFLKRFRKNMRITRSLKKDPNGETIHCLQEHIKFLNREIKRCKKESHINLLNQEILRAKNLEEKLRLKEITIENANQELNKLRQEIALLKGVIEEKNKTINTLQEENESLRNSNEELAVEVEHF</sequence>
<accession>A0A9N9KGY4</accession>
<evidence type="ECO:0000313" key="3">
    <source>
        <dbReference type="Proteomes" id="UP000789405"/>
    </source>
</evidence>
<dbReference type="Proteomes" id="UP000789405">
    <property type="component" value="Unassembled WGS sequence"/>
</dbReference>
<keyword evidence="3" id="KW-1185">Reference proteome</keyword>
<evidence type="ECO:0000313" key="2">
    <source>
        <dbReference type="EMBL" id="CAG8829023.1"/>
    </source>
</evidence>